<accession>A0ACB8YER3</accession>
<dbReference type="EMBL" id="CM042045">
    <property type="protein sequence ID" value="KAI3683940.1"/>
    <property type="molecule type" value="Genomic_DNA"/>
</dbReference>
<sequence length="133" mass="15087">MLNLDLLFCLLHVADQRAYEDSRPPLSSYLYLEPVRISTLAMVFTVITSLQINISNRKCGPKRGQDGSEFSIFGLYFQDYLCPMSGGFHSVRHFIWTIVFTIQEQEVGIDSFNALKRSKDALLIGWSLVVGYG</sequence>
<evidence type="ECO:0000313" key="2">
    <source>
        <dbReference type="Proteomes" id="UP001056120"/>
    </source>
</evidence>
<evidence type="ECO:0000313" key="1">
    <source>
        <dbReference type="EMBL" id="KAI3683940.1"/>
    </source>
</evidence>
<dbReference type="Proteomes" id="UP001056120">
    <property type="component" value="Linkage Group LG28"/>
</dbReference>
<reference evidence="1 2" key="2">
    <citation type="journal article" date="2022" name="Mol. Ecol. Resour.">
        <title>The genomes of chicory, endive, great burdock and yacon provide insights into Asteraceae paleo-polyploidization history and plant inulin production.</title>
        <authorList>
            <person name="Fan W."/>
            <person name="Wang S."/>
            <person name="Wang H."/>
            <person name="Wang A."/>
            <person name="Jiang F."/>
            <person name="Liu H."/>
            <person name="Zhao H."/>
            <person name="Xu D."/>
            <person name="Zhang Y."/>
        </authorList>
    </citation>
    <scope>NUCLEOTIDE SEQUENCE [LARGE SCALE GENOMIC DNA]</scope>
    <source>
        <strain evidence="2">cv. Yunnan</strain>
        <tissue evidence="1">Leaves</tissue>
    </source>
</reference>
<organism evidence="1 2">
    <name type="scientific">Smallanthus sonchifolius</name>
    <dbReference type="NCBI Taxonomy" id="185202"/>
    <lineage>
        <taxon>Eukaryota</taxon>
        <taxon>Viridiplantae</taxon>
        <taxon>Streptophyta</taxon>
        <taxon>Embryophyta</taxon>
        <taxon>Tracheophyta</taxon>
        <taxon>Spermatophyta</taxon>
        <taxon>Magnoliopsida</taxon>
        <taxon>eudicotyledons</taxon>
        <taxon>Gunneridae</taxon>
        <taxon>Pentapetalae</taxon>
        <taxon>asterids</taxon>
        <taxon>campanulids</taxon>
        <taxon>Asterales</taxon>
        <taxon>Asteraceae</taxon>
        <taxon>Asteroideae</taxon>
        <taxon>Heliantheae alliance</taxon>
        <taxon>Millerieae</taxon>
        <taxon>Smallanthus</taxon>
    </lineage>
</organism>
<keyword evidence="2" id="KW-1185">Reference proteome</keyword>
<gene>
    <name evidence="1" type="ORF">L1987_84455</name>
</gene>
<reference evidence="2" key="1">
    <citation type="journal article" date="2022" name="Mol. Ecol. Resour.">
        <title>The genomes of chicory, endive, great burdock and yacon provide insights into Asteraceae palaeo-polyploidization history and plant inulin production.</title>
        <authorList>
            <person name="Fan W."/>
            <person name="Wang S."/>
            <person name="Wang H."/>
            <person name="Wang A."/>
            <person name="Jiang F."/>
            <person name="Liu H."/>
            <person name="Zhao H."/>
            <person name="Xu D."/>
            <person name="Zhang Y."/>
        </authorList>
    </citation>
    <scope>NUCLEOTIDE SEQUENCE [LARGE SCALE GENOMIC DNA]</scope>
    <source>
        <strain evidence="2">cv. Yunnan</strain>
    </source>
</reference>
<protein>
    <submittedName>
        <fullName evidence="1">Uncharacterized protein</fullName>
    </submittedName>
</protein>
<name>A0ACB8YER3_9ASTR</name>
<proteinExistence type="predicted"/>
<comment type="caution">
    <text evidence="1">The sequence shown here is derived from an EMBL/GenBank/DDBJ whole genome shotgun (WGS) entry which is preliminary data.</text>
</comment>